<keyword evidence="3" id="KW-1185">Reference proteome</keyword>
<dbReference type="EMBL" id="JAIQCJ010000544">
    <property type="protein sequence ID" value="KAJ8795721.1"/>
    <property type="molecule type" value="Genomic_DNA"/>
</dbReference>
<protein>
    <submittedName>
        <fullName evidence="2">Uncharacterized protein</fullName>
    </submittedName>
</protein>
<accession>A0AB34HVL9</accession>
<organism evidence="2 3">
    <name type="scientific">Eschrichtius robustus</name>
    <name type="common">California gray whale</name>
    <name type="synonym">Eschrichtius gibbosus</name>
    <dbReference type="NCBI Taxonomy" id="9764"/>
    <lineage>
        <taxon>Eukaryota</taxon>
        <taxon>Metazoa</taxon>
        <taxon>Chordata</taxon>
        <taxon>Craniata</taxon>
        <taxon>Vertebrata</taxon>
        <taxon>Euteleostomi</taxon>
        <taxon>Mammalia</taxon>
        <taxon>Eutheria</taxon>
        <taxon>Laurasiatheria</taxon>
        <taxon>Artiodactyla</taxon>
        <taxon>Whippomorpha</taxon>
        <taxon>Cetacea</taxon>
        <taxon>Mysticeti</taxon>
        <taxon>Eschrichtiidae</taxon>
        <taxon>Eschrichtius</taxon>
    </lineage>
</organism>
<dbReference type="AlphaFoldDB" id="A0AB34HVL9"/>
<sequence length="114" mass="11896">MESQQKRLKVSLGGRGRARAGVSGRAPVFVAPAHSSLVSLAPETRQVARSPSLALGRARPGGACAEGRGNWFPVRPQRLRAAGFGPPGLRERSREDGGCGGKCSEAVSGRFDLS</sequence>
<name>A0AB34HVL9_ESCRO</name>
<reference evidence="2 3" key="1">
    <citation type="submission" date="2022-11" db="EMBL/GenBank/DDBJ databases">
        <title>Whole genome sequence of Eschrichtius robustus ER-17-0199.</title>
        <authorList>
            <person name="Bruniche-Olsen A."/>
            <person name="Black A.N."/>
            <person name="Fields C.J."/>
            <person name="Walden K."/>
            <person name="Dewoody J.A."/>
        </authorList>
    </citation>
    <scope>NUCLEOTIDE SEQUENCE [LARGE SCALE GENOMIC DNA]</scope>
    <source>
        <strain evidence="2">ER-17-0199</strain>
        <tissue evidence="2">Blubber</tissue>
    </source>
</reference>
<evidence type="ECO:0000313" key="3">
    <source>
        <dbReference type="Proteomes" id="UP001159641"/>
    </source>
</evidence>
<evidence type="ECO:0000256" key="1">
    <source>
        <dbReference type="SAM" id="MobiDB-lite"/>
    </source>
</evidence>
<feature type="region of interest" description="Disordered" evidence="1">
    <location>
        <begin position="82"/>
        <end position="101"/>
    </location>
</feature>
<feature type="region of interest" description="Disordered" evidence="1">
    <location>
        <begin position="1"/>
        <end position="21"/>
    </location>
</feature>
<comment type="caution">
    <text evidence="2">The sequence shown here is derived from an EMBL/GenBank/DDBJ whole genome shotgun (WGS) entry which is preliminary data.</text>
</comment>
<evidence type="ECO:0000313" key="2">
    <source>
        <dbReference type="EMBL" id="KAJ8795721.1"/>
    </source>
</evidence>
<dbReference type="Proteomes" id="UP001159641">
    <property type="component" value="Unassembled WGS sequence"/>
</dbReference>
<gene>
    <name evidence="2" type="ORF">J1605_002483</name>
</gene>
<proteinExistence type="predicted"/>